<feature type="compositionally biased region" description="Basic residues" evidence="9">
    <location>
        <begin position="70"/>
        <end position="86"/>
    </location>
</feature>
<dbReference type="FunCoup" id="A0A286UNR8">
    <property type="interactions" value="615"/>
</dbReference>
<dbReference type="GO" id="GO:0005634">
    <property type="term" value="C:nucleus"/>
    <property type="evidence" value="ECO:0007669"/>
    <property type="project" value="TreeGrafter"/>
</dbReference>
<accession>A0A286UNR8</accession>
<evidence type="ECO:0000256" key="4">
    <source>
        <dbReference type="ARBA" id="ARBA00022679"/>
    </source>
</evidence>
<dbReference type="GO" id="GO:0002939">
    <property type="term" value="P:tRNA N1-guanine methylation"/>
    <property type="evidence" value="ECO:0007669"/>
    <property type="project" value="TreeGrafter"/>
</dbReference>
<dbReference type="AlphaFoldDB" id="A0A286UNR8"/>
<feature type="domain" description="SAM-dependent MTase TRM10-type" evidence="10">
    <location>
        <begin position="105"/>
        <end position="325"/>
    </location>
</feature>
<organism evidence="11 12">
    <name type="scientific">Pyrrhoderma noxium</name>
    <dbReference type="NCBI Taxonomy" id="2282107"/>
    <lineage>
        <taxon>Eukaryota</taxon>
        <taxon>Fungi</taxon>
        <taxon>Dikarya</taxon>
        <taxon>Basidiomycota</taxon>
        <taxon>Agaricomycotina</taxon>
        <taxon>Agaricomycetes</taxon>
        <taxon>Hymenochaetales</taxon>
        <taxon>Hymenochaetaceae</taxon>
        <taxon>Pyrrhoderma</taxon>
    </lineage>
</organism>
<dbReference type="STRING" id="2282107.A0A286UNR8"/>
<proteinExistence type="predicted"/>
<dbReference type="Proteomes" id="UP000217199">
    <property type="component" value="Unassembled WGS sequence"/>
</dbReference>
<dbReference type="InParanoid" id="A0A286UNR8"/>
<evidence type="ECO:0000256" key="5">
    <source>
        <dbReference type="ARBA" id="ARBA00022691"/>
    </source>
</evidence>
<evidence type="ECO:0000256" key="3">
    <source>
        <dbReference type="ARBA" id="ARBA00022603"/>
    </source>
</evidence>
<keyword evidence="3" id="KW-0489">Methyltransferase</keyword>
<protein>
    <recommendedName>
        <fullName evidence="2">tRNA (guanine(9)-N1)-methyltransferase</fullName>
        <ecNumber evidence="1">2.1.1.221</ecNumber>
    </recommendedName>
    <alternativeName>
        <fullName evidence="7">tRNA methyltransferase 10</fullName>
    </alternativeName>
    <alternativeName>
        <fullName evidence="6">tRNA(m1G9)-methyltransferase</fullName>
    </alternativeName>
</protein>
<evidence type="ECO:0000313" key="11">
    <source>
        <dbReference type="EMBL" id="PAV21228.1"/>
    </source>
</evidence>
<keyword evidence="12" id="KW-1185">Reference proteome</keyword>
<feature type="compositionally biased region" description="Polar residues" evidence="9">
    <location>
        <begin position="11"/>
        <end position="29"/>
    </location>
</feature>
<dbReference type="CDD" id="cd18089">
    <property type="entry name" value="SPOUT_Trm10-like"/>
    <property type="match status" value="1"/>
</dbReference>
<dbReference type="InterPro" id="IPR038459">
    <property type="entry name" value="MT_TRM10-typ_sf"/>
</dbReference>
<comment type="catalytic activity">
    <reaction evidence="8">
        <text>guanosine(9) in tRNA + S-adenosyl-L-methionine = N(1)-methylguanosine(9) in tRNA + S-adenosyl-L-homocysteine + H(+)</text>
        <dbReference type="Rhea" id="RHEA:43156"/>
        <dbReference type="Rhea" id="RHEA-COMP:10367"/>
        <dbReference type="Rhea" id="RHEA-COMP:10368"/>
        <dbReference type="ChEBI" id="CHEBI:15378"/>
        <dbReference type="ChEBI" id="CHEBI:57856"/>
        <dbReference type="ChEBI" id="CHEBI:59789"/>
        <dbReference type="ChEBI" id="CHEBI:73542"/>
        <dbReference type="ChEBI" id="CHEBI:74269"/>
        <dbReference type="EC" id="2.1.1.221"/>
    </reaction>
</comment>
<dbReference type="PANTHER" id="PTHR13563">
    <property type="entry name" value="TRNA (GUANINE-9-) METHYLTRANSFERASE"/>
    <property type="match status" value="1"/>
</dbReference>
<evidence type="ECO:0000259" key="10">
    <source>
        <dbReference type="PROSITE" id="PS51675"/>
    </source>
</evidence>
<dbReference type="OrthoDB" id="278300at2759"/>
<feature type="region of interest" description="Disordered" evidence="9">
    <location>
        <begin position="1"/>
        <end position="112"/>
    </location>
</feature>
<dbReference type="GO" id="GO:0000049">
    <property type="term" value="F:tRNA binding"/>
    <property type="evidence" value="ECO:0007669"/>
    <property type="project" value="TreeGrafter"/>
</dbReference>
<dbReference type="Gene3D" id="3.40.1280.30">
    <property type="match status" value="1"/>
</dbReference>
<evidence type="ECO:0000256" key="9">
    <source>
        <dbReference type="SAM" id="MobiDB-lite"/>
    </source>
</evidence>
<evidence type="ECO:0000256" key="8">
    <source>
        <dbReference type="ARBA" id="ARBA00048434"/>
    </source>
</evidence>
<dbReference type="PANTHER" id="PTHR13563:SF13">
    <property type="entry name" value="TRNA METHYLTRANSFERASE 10 HOMOLOG A"/>
    <property type="match status" value="1"/>
</dbReference>
<evidence type="ECO:0000256" key="1">
    <source>
        <dbReference type="ARBA" id="ARBA00012797"/>
    </source>
</evidence>
<dbReference type="InterPro" id="IPR007356">
    <property type="entry name" value="tRNA_m1G_MeTrfase_euk"/>
</dbReference>
<sequence>MEPSKEDVPVQPSNSNSAALNDTPDSSCANMVEGSIRDSEPVESEPAQPLSKKAQKRLAKAALFQEKKLEKRRREKAAKKEKKRERRERAEAGELDEEDQEHMRKRQKLNDPKDPFSARIVVDLGFDDKMNDKEISSLSSQLAYCYAANRRSSCPFSSILFSSLHGRLKTRLDAENNFAYRRWTGCEWWEESYEHLWKQEVAVPKNEAEDSSIKEDLNLPSRCEKDTVIYLTADTDEELEELKEGETYILGGIVDHNRYKNLCKEKADASGIRTARLPIGKYMAEMTSRKVLTVNQVFEILINWVETRDWEKALYSVMPKRKFYNGSQTQTQNLQPDEESETLVAFNRLEL</sequence>
<dbReference type="PROSITE" id="PS51675">
    <property type="entry name" value="SAM_MT_TRM10"/>
    <property type="match status" value="1"/>
</dbReference>
<evidence type="ECO:0000256" key="6">
    <source>
        <dbReference type="ARBA" id="ARBA00031792"/>
    </source>
</evidence>
<evidence type="ECO:0000256" key="2">
    <source>
        <dbReference type="ARBA" id="ARBA00020451"/>
    </source>
</evidence>
<dbReference type="EC" id="2.1.1.221" evidence="1"/>
<dbReference type="GO" id="GO:0052905">
    <property type="term" value="F:tRNA (guanosine(9)-N1)-methyltransferase activity"/>
    <property type="evidence" value="ECO:0007669"/>
    <property type="project" value="UniProtKB-EC"/>
</dbReference>
<dbReference type="InterPro" id="IPR028564">
    <property type="entry name" value="MT_TRM10-typ"/>
</dbReference>
<evidence type="ECO:0000256" key="7">
    <source>
        <dbReference type="ARBA" id="ARBA00032166"/>
    </source>
</evidence>
<name>A0A286UNR8_9AGAM</name>
<keyword evidence="5" id="KW-0949">S-adenosyl-L-methionine</keyword>
<keyword evidence="4" id="KW-0808">Transferase</keyword>
<gene>
    <name evidence="11" type="ORF">PNOK_0385500</name>
</gene>
<dbReference type="EMBL" id="NBII01000003">
    <property type="protein sequence ID" value="PAV21228.1"/>
    <property type="molecule type" value="Genomic_DNA"/>
</dbReference>
<reference evidence="11 12" key="1">
    <citation type="journal article" date="2017" name="Mol. Ecol.">
        <title>Comparative and population genomic landscape of Phellinus noxius: A hypervariable fungus causing root rot in trees.</title>
        <authorList>
            <person name="Chung C.L."/>
            <person name="Lee T.J."/>
            <person name="Akiba M."/>
            <person name="Lee H.H."/>
            <person name="Kuo T.H."/>
            <person name="Liu D."/>
            <person name="Ke H.M."/>
            <person name="Yokoi T."/>
            <person name="Roa M.B."/>
            <person name="Lu M.J."/>
            <person name="Chang Y.Y."/>
            <person name="Ann P.J."/>
            <person name="Tsai J.N."/>
            <person name="Chen C.Y."/>
            <person name="Tzean S.S."/>
            <person name="Ota Y."/>
            <person name="Hattori T."/>
            <person name="Sahashi N."/>
            <person name="Liou R.F."/>
            <person name="Kikuchi T."/>
            <person name="Tsai I.J."/>
        </authorList>
    </citation>
    <scope>NUCLEOTIDE SEQUENCE [LARGE SCALE GENOMIC DNA]</scope>
    <source>
        <strain evidence="11 12">FFPRI411160</strain>
    </source>
</reference>
<evidence type="ECO:0000313" key="12">
    <source>
        <dbReference type="Proteomes" id="UP000217199"/>
    </source>
</evidence>
<comment type="caution">
    <text evidence="11">The sequence shown here is derived from an EMBL/GenBank/DDBJ whole genome shotgun (WGS) entry which is preliminary data.</text>
</comment>